<dbReference type="Gene3D" id="1.25.10.10">
    <property type="entry name" value="Leucine-rich Repeat Variant"/>
    <property type="match status" value="1"/>
</dbReference>
<comment type="similarity">
    <text evidence="1">Belongs to the protein kinase superfamily.</text>
</comment>
<dbReference type="SUPFAM" id="SSF48371">
    <property type="entry name" value="ARM repeat"/>
    <property type="match status" value="1"/>
</dbReference>
<feature type="domain" description="Protein kinase" evidence="2">
    <location>
        <begin position="34"/>
        <end position="324"/>
    </location>
</feature>
<evidence type="ECO:0000256" key="1">
    <source>
        <dbReference type="ARBA" id="ARBA00038349"/>
    </source>
</evidence>
<evidence type="ECO:0000313" key="4">
    <source>
        <dbReference type="Proteomes" id="UP000298663"/>
    </source>
</evidence>
<organism evidence="3 4">
    <name type="scientific">Steinernema carpocapsae</name>
    <name type="common">Entomopathogenic nematode</name>
    <dbReference type="NCBI Taxonomy" id="34508"/>
    <lineage>
        <taxon>Eukaryota</taxon>
        <taxon>Metazoa</taxon>
        <taxon>Ecdysozoa</taxon>
        <taxon>Nematoda</taxon>
        <taxon>Chromadorea</taxon>
        <taxon>Rhabditida</taxon>
        <taxon>Tylenchina</taxon>
        <taxon>Panagrolaimomorpha</taxon>
        <taxon>Strongyloidoidea</taxon>
        <taxon>Steinernematidae</taxon>
        <taxon>Steinernema</taxon>
    </lineage>
</organism>
<gene>
    <name evidence="3" type="ORF">L596_014699</name>
</gene>
<dbReference type="InterPro" id="IPR011989">
    <property type="entry name" value="ARM-like"/>
</dbReference>
<dbReference type="InterPro" id="IPR016024">
    <property type="entry name" value="ARM-type_fold"/>
</dbReference>
<dbReference type="AlphaFoldDB" id="A0A4U5NDH4"/>
<dbReference type="Gene3D" id="3.30.200.20">
    <property type="entry name" value="Phosphorylase Kinase, domain 1"/>
    <property type="match status" value="1"/>
</dbReference>
<dbReference type="Proteomes" id="UP000298663">
    <property type="component" value="Unassembled WGS sequence"/>
</dbReference>
<dbReference type="EMBL" id="AZBU02000004">
    <property type="protein sequence ID" value="TKR80660.1"/>
    <property type="molecule type" value="Genomic_DNA"/>
</dbReference>
<dbReference type="PROSITE" id="PS50011">
    <property type="entry name" value="PROTEIN_KINASE_DOM"/>
    <property type="match status" value="1"/>
</dbReference>
<dbReference type="PANTHER" id="PTHR12984">
    <property type="entry name" value="SCY1-RELATED S/T PROTEIN KINASE-LIKE"/>
    <property type="match status" value="1"/>
</dbReference>
<keyword evidence="4" id="KW-1185">Reference proteome</keyword>
<comment type="caution">
    <text evidence="3">The sequence shown here is derived from an EMBL/GenBank/DDBJ whole genome shotgun (WGS) entry which is preliminary data.</text>
</comment>
<dbReference type="SUPFAM" id="SSF56112">
    <property type="entry name" value="Protein kinase-like (PK-like)"/>
    <property type="match status" value="1"/>
</dbReference>
<name>A0A4U5NDH4_STECR</name>
<dbReference type="Pfam" id="PF00069">
    <property type="entry name" value="Pkinase"/>
    <property type="match status" value="1"/>
</dbReference>
<dbReference type="GO" id="GO:0004672">
    <property type="term" value="F:protein kinase activity"/>
    <property type="evidence" value="ECO:0007669"/>
    <property type="project" value="InterPro"/>
</dbReference>
<accession>A0A4U5NDH4</accession>
<reference evidence="3 4" key="1">
    <citation type="journal article" date="2015" name="Genome Biol.">
        <title>Comparative genomics of Steinernema reveals deeply conserved gene regulatory networks.</title>
        <authorList>
            <person name="Dillman A.R."/>
            <person name="Macchietto M."/>
            <person name="Porter C.F."/>
            <person name="Rogers A."/>
            <person name="Williams B."/>
            <person name="Antoshechkin I."/>
            <person name="Lee M.M."/>
            <person name="Goodwin Z."/>
            <person name="Lu X."/>
            <person name="Lewis E.E."/>
            <person name="Goodrich-Blair H."/>
            <person name="Stock S.P."/>
            <person name="Adams B.J."/>
            <person name="Sternberg P.W."/>
            <person name="Mortazavi A."/>
        </authorList>
    </citation>
    <scope>NUCLEOTIDE SEQUENCE [LARGE SCALE GENOMIC DNA]</scope>
    <source>
        <strain evidence="3 4">ALL</strain>
    </source>
</reference>
<dbReference type="InterPro" id="IPR011009">
    <property type="entry name" value="Kinase-like_dom_sf"/>
</dbReference>
<sequence>MDYFNKLKSRVQTVANQVNNALPGNPITREYEVLDQMATAGPGLAWNIYNGKKYSTNAPCSVWMFEKKTVEKWPRYERDIFLELLKQGVANLTRLRHPRLLVVEHSLIESRESYAFCTEPVFASLANVLGKTGSADVRLPAEVENFELLDVDIRHGLFQLAEALTFLHIDGKMLHRNVCPDSVIINEKGAWKLAGFDFSIQGTVGSSGKPSFEMLEWDPRTVPVVQPALDYLAPEYIVGGRCDMYSDMFSLGVLSFAVFNKCKAPFSHDNNVDAFKKNSEKLKHLQPNLFAPLPPEFRDDVKMCLNFTPDLRPDATQFSKIIYFDDILTKTLNYFDSLMQMDNSQKMQFFKGLPVVLEKFPKRPLLQKVMPYLAGEFGTPDLIPFILPSVFLIAELATKEEFERTVLPHLLPVFSMDRPYQIVLLLLQKMELLLQKTPDDQLKAYVLPLIYNAIGSETIKVQELCLSIIPSIGRLVDRNAMKNQLLAKLLKLAADGNVLSIFDPDAGERGHPIYAAGSVAVKENVIFMRLN</sequence>
<dbReference type="InterPro" id="IPR000719">
    <property type="entry name" value="Prot_kinase_dom"/>
</dbReference>
<evidence type="ECO:0000313" key="3">
    <source>
        <dbReference type="EMBL" id="TKR80660.1"/>
    </source>
</evidence>
<dbReference type="Gene3D" id="1.10.510.10">
    <property type="entry name" value="Transferase(Phosphotransferase) domain 1"/>
    <property type="match status" value="1"/>
</dbReference>
<protein>
    <recommendedName>
        <fullName evidence="2">Protein kinase domain-containing protein</fullName>
    </recommendedName>
</protein>
<dbReference type="CDD" id="cd14011">
    <property type="entry name" value="PK_SCY1_like"/>
    <property type="match status" value="1"/>
</dbReference>
<dbReference type="PANTHER" id="PTHR12984:SF6">
    <property type="entry name" value="SCY1-LIKE PROTEIN 2"/>
    <property type="match status" value="1"/>
</dbReference>
<proteinExistence type="inferred from homology"/>
<dbReference type="GO" id="GO:0005524">
    <property type="term" value="F:ATP binding"/>
    <property type="evidence" value="ECO:0007669"/>
    <property type="project" value="InterPro"/>
</dbReference>
<dbReference type="InterPro" id="IPR051177">
    <property type="entry name" value="CIK-Related_Protein"/>
</dbReference>
<evidence type="ECO:0000259" key="2">
    <source>
        <dbReference type="PROSITE" id="PS50011"/>
    </source>
</evidence>
<dbReference type="SMART" id="SM00220">
    <property type="entry name" value="S_TKc"/>
    <property type="match status" value="1"/>
</dbReference>
<reference evidence="3 4" key="2">
    <citation type="journal article" date="2019" name="G3 (Bethesda)">
        <title>Hybrid Assembly of the Genome of the Entomopathogenic Nematode Steinernema carpocapsae Identifies the X-Chromosome.</title>
        <authorList>
            <person name="Serra L."/>
            <person name="Macchietto M."/>
            <person name="Macias-Munoz A."/>
            <person name="McGill C.J."/>
            <person name="Rodriguez I.M."/>
            <person name="Rodriguez B."/>
            <person name="Murad R."/>
            <person name="Mortazavi A."/>
        </authorList>
    </citation>
    <scope>NUCLEOTIDE SEQUENCE [LARGE SCALE GENOMIC DNA]</scope>
    <source>
        <strain evidence="3 4">ALL</strain>
    </source>
</reference>
<dbReference type="OrthoDB" id="79687at2759"/>